<organism evidence="4 5">
    <name type="scientific">Megaselia scalaris</name>
    <name type="common">Humpbacked fly</name>
    <name type="synonym">Phora scalaris</name>
    <dbReference type="NCBI Taxonomy" id="36166"/>
    <lineage>
        <taxon>Eukaryota</taxon>
        <taxon>Metazoa</taxon>
        <taxon>Ecdysozoa</taxon>
        <taxon>Arthropoda</taxon>
        <taxon>Hexapoda</taxon>
        <taxon>Insecta</taxon>
        <taxon>Pterygota</taxon>
        <taxon>Neoptera</taxon>
        <taxon>Endopterygota</taxon>
        <taxon>Diptera</taxon>
        <taxon>Brachycera</taxon>
        <taxon>Muscomorpha</taxon>
        <taxon>Platypezoidea</taxon>
        <taxon>Phoridae</taxon>
        <taxon>Megaseliini</taxon>
        <taxon>Megaselia</taxon>
    </lineage>
</organism>
<name>T1GF57_MEGSC</name>
<keyword evidence="5" id="KW-1185">Reference proteome</keyword>
<dbReference type="PANTHER" id="PTHR11005">
    <property type="entry name" value="LYSOSOMAL ACID LIPASE-RELATED"/>
    <property type="match status" value="1"/>
</dbReference>
<keyword evidence="1" id="KW-0442">Lipid degradation</keyword>
<dbReference type="Gene3D" id="3.40.50.1820">
    <property type="entry name" value="alpha/beta hydrolase"/>
    <property type="match status" value="1"/>
</dbReference>
<dbReference type="EnsemblMetazoa" id="MESCA001986-RA">
    <property type="protein sequence ID" value="MESCA001986-PA"/>
    <property type="gene ID" value="MESCA001986"/>
</dbReference>
<sequence length="282" mass="32275">MHGILDTSATWVLMGPDSGLAYLLSDLGYDVWMGNARGNRYSKNHTKLSIDSQDYWDFTFHEMGKYDLPAVIDFIIKKTGFEQIHYVGHSQGTAIFWVLCSEEPSYTKKIASMHALAPIAFINDMKSPLFRTLVLFLDFITAATKYSESTMLPVMLSHTPSGASIKQLEHFGQLMKSSHFRKFDRGYLRNQIIYGRMTPPDYILANVKVPVALYYAENDLLVSLTGVEKLAKQLPNVIDKYLVPMHKFNHLDFLWAIDAKTLVYDRLVENLQKVEQTFKKKS</sequence>
<evidence type="ECO:0000256" key="1">
    <source>
        <dbReference type="ARBA" id="ARBA00022963"/>
    </source>
</evidence>
<dbReference type="InterPro" id="IPR029058">
    <property type="entry name" value="AB_hydrolase_fold"/>
</dbReference>
<dbReference type="AlphaFoldDB" id="T1GF57"/>
<accession>T1GF57</accession>
<reference evidence="4" key="2">
    <citation type="submission" date="2015-06" db="UniProtKB">
        <authorList>
            <consortium name="EnsemblMetazoa"/>
        </authorList>
    </citation>
    <scope>IDENTIFICATION</scope>
</reference>
<proteinExistence type="predicted"/>
<dbReference type="Pfam" id="PF00561">
    <property type="entry name" value="Abhydrolase_1"/>
    <property type="match status" value="1"/>
</dbReference>
<evidence type="ECO:0000256" key="2">
    <source>
        <dbReference type="ARBA" id="ARBA00023098"/>
    </source>
</evidence>
<protein>
    <recommendedName>
        <fullName evidence="3">AB hydrolase-1 domain-containing protein</fullName>
    </recommendedName>
</protein>
<dbReference type="Proteomes" id="UP000015102">
    <property type="component" value="Unassembled WGS sequence"/>
</dbReference>
<dbReference type="SUPFAM" id="SSF53474">
    <property type="entry name" value="alpha/beta-Hydrolases"/>
    <property type="match status" value="1"/>
</dbReference>
<feature type="domain" description="AB hydrolase-1" evidence="3">
    <location>
        <begin position="2"/>
        <end position="255"/>
    </location>
</feature>
<dbReference type="InterPro" id="IPR000073">
    <property type="entry name" value="AB_hydrolase_1"/>
</dbReference>
<dbReference type="OMA" id="RVPHDKF"/>
<evidence type="ECO:0000313" key="5">
    <source>
        <dbReference type="Proteomes" id="UP000015102"/>
    </source>
</evidence>
<dbReference type="STRING" id="36166.T1GF57"/>
<dbReference type="EMBL" id="CAQQ02126609">
    <property type="status" value="NOT_ANNOTATED_CDS"/>
    <property type="molecule type" value="Genomic_DNA"/>
</dbReference>
<keyword evidence="2" id="KW-0443">Lipid metabolism</keyword>
<evidence type="ECO:0000313" key="4">
    <source>
        <dbReference type="EnsemblMetazoa" id="MESCA001986-PA"/>
    </source>
</evidence>
<dbReference type="GO" id="GO:0016042">
    <property type="term" value="P:lipid catabolic process"/>
    <property type="evidence" value="ECO:0007669"/>
    <property type="project" value="UniProtKB-KW"/>
</dbReference>
<evidence type="ECO:0000259" key="3">
    <source>
        <dbReference type="Pfam" id="PF00561"/>
    </source>
</evidence>
<reference evidence="5" key="1">
    <citation type="submission" date="2013-02" db="EMBL/GenBank/DDBJ databases">
        <authorList>
            <person name="Hughes D."/>
        </authorList>
    </citation>
    <scope>NUCLEOTIDE SEQUENCE</scope>
    <source>
        <strain>Durham</strain>
        <strain evidence="5">NC isolate 2 -- Noor lab</strain>
    </source>
</reference>
<dbReference type="HOGENOM" id="CLU_010974_0_1_1"/>